<keyword evidence="6" id="KW-0695">RNA-directed DNA polymerase</keyword>
<dbReference type="OrthoDB" id="1933708at2759"/>
<dbReference type="Proteomes" id="UP000257109">
    <property type="component" value="Unassembled WGS sequence"/>
</dbReference>
<dbReference type="Gene3D" id="1.10.340.70">
    <property type="match status" value="1"/>
</dbReference>
<dbReference type="GO" id="GO:0003964">
    <property type="term" value="F:RNA-directed DNA polymerase activity"/>
    <property type="evidence" value="ECO:0007669"/>
    <property type="project" value="UniProtKB-KW"/>
</dbReference>
<evidence type="ECO:0000256" key="2">
    <source>
        <dbReference type="ARBA" id="ARBA00022695"/>
    </source>
</evidence>
<evidence type="ECO:0000256" key="1">
    <source>
        <dbReference type="ARBA" id="ARBA00022679"/>
    </source>
</evidence>
<gene>
    <name evidence="9" type="ORF">CR513_11552</name>
</gene>
<organism evidence="9 10">
    <name type="scientific">Mucuna pruriens</name>
    <name type="common">Velvet bean</name>
    <name type="synonym">Dolichos pruriens</name>
    <dbReference type="NCBI Taxonomy" id="157652"/>
    <lineage>
        <taxon>Eukaryota</taxon>
        <taxon>Viridiplantae</taxon>
        <taxon>Streptophyta</taxon>
        <taxon>Embryophyta</taxon>
        <taxon>Tracheophyta</taxon>
        <taxon>Spermatophyta</taxon>
        <taxon>Magnoliopsida</taxon>
        <taxon>eudicotyledons</taxon>
        <taxon>Gunneridae</taxon>
        <taxon>Pentapetalae</taxon>
        <taxon>rosids</taxon>
        <taxon>fabids</taxon>
        <taxon>Fabales</taxon>
        <taxon>Fabaceae</taxon>
        <taxon>Papilionoideae</taxon>
        <taxon>50 kb inversion clade</taxon>
        <taxon>NPAAA clade</taxon>
        <taxon>indigoferoid/millettioid clade</taxon>
        <taxon>Phaseoleae</taxon>
        <taxon>Mucuna</taxon>
    </lineage>
</organism>
<dbReference type="GO" id="GO:0016787">
    <property type="term" value="F:hydrolase activity"/>
    <property type="evidence" value="ECO:0007669"/>
    <property type="project" value="UniProtKB-KW"/>
</dbReference>
<dbReference type="EMBL" id="QJKJ01002032">
    <property type="protein sequence ID" value="RDY04706.1"/>
    <property type="molecule type" value="Genomic_DNA"/>
</dbReference>
<evidence type="ECO:0000313" key="9">
    <source>
        <dbReference type="EMBL" id="RDY04706.1"/>
    </source>
</evidence>
<evidence type="ECO:0000256" key="3">
    <source>
        <dbReference type="ARBA" id="ARBA00022722"/>
    </source>
</evidence>
<keyword evidence="5" id="KW-0378">Hydrolase</keyword>
<evidence type="ECO:0000313" key="10">
    <source>
        <dbReference type="Proteomes" id="UP000257109"/>
    </source>
</evidence>
<dbReference type="PANTHER" id="PTHR35046:SF9">
    <property type="entry name" value="RNA-DIRECTED DNA POLYMERASE"/>
    <property type="match status" value="1"/>
</dbReference>
<dbReference type="AlphaFoldDB" id="A0A371HPH7"/>
<keyword evidence="10" id="KW-1185">Reference proteome</keyword>
<dbReference type="PANTHER" id="PTHR35046">
    <property type="entry name" value="ZINC KNUCKLE (CCHC-TYPE) FAMILY PROTEIN"/>
    <property type="match status" value="1"/>
</dbReference>
<dbReference type="InterPro" id="IPR043502">
    <property type="entry name" value="DNA/RNA_pol_sf"/>
</dbReference>
<keyword evidence="4" id="KW-0255">Endonuclease</keyword>
<name>A0A371HPH7_MUCPR</name>
<dbReference type="InterPro" id="IPR041588">
    <property type="entry name" value="Integrase_H2C2"/>
</dbReference>
<keyword evidence="3" id="KW-0540">Nuclease</keyword>
<keyword evidence="2" id="KW-0548">Nucleotidyltransferase</keyword>
<dbReference type="Pfam" id="PF17917">
    <property type="entry name" value="RT_RNaseH"/>
    <property type="match status" value="1"/>
</dbReference>
<dbReference type="SUPFAM" id="SSF56672">
    <property type="entry name" value="DNA/RNA polymerases"/>
    <property type="match status" value="1"/>
</dbReference>
<evidence type="ECO:0008006" key="11">
    <source>
        <dbReference type="Google" id="ProtNLM"/>
    </source>
</evidence>
<keyword evidence="1" id="KW-0808">Transferase</keyword>
<accession>A0A371HPH7</accession>
<reference evidence="9" key="1">
    <citation type="submission" date="2018-05" db="EMBL/GenBank/DDBJ databases">
        <title>Draft genome of Mucuna pruriens seed.</title>
        <authorList>
            <person name="Nnadi N.E."/>
            <person name="Vos R."/>
            <person name="Hasami M.H."/>
            <person name="Devisetty U.K."/>
            <person name="Aguiy J.C."/>
        </authorList>
    </citation>
    <scope>NUCLEOTIDE SEQUENCE [LARGE SCALE GENOMIC DNA]</scope>
    <source>
        <strain evidence="9">JCA_2017</strain>
    </source>
</reference>
<feature type="domain" description="Integrase zinc-binding" evidence="8">
    <location>
        <begin position="195"/>
        <end position="224"/>
    </location>
</feature>
<protein>
    <recommendedName>
        <fullName evidence="11">Retrovirus-related Pol polyprotein</fullName>
    </recommendedName>
</protein>
<sequence>MLVLNERRAKRKKCILKLQFLHCLILQNHLSSCNALSVGIGTMILQEGHHIAYFSEKLKELYALLRASQTWQHHLLPKEFVIHNDHEAFMHMRGQGKLNKRHAKWHKQDKMNVVANAFLRRHATISMLETKILGLYCIKEFYEKYIDFSEPFSITLHSIFNDYFRHDGFLFKGKKLCVPVSSIWKLLTKEAHEWTYGILSEHFYWPHMRKDVHKCYKRCLTSKLAKSLSSQFIYLTLYSHFSLN</sequence>
<comment type="caution">
    <text evidence="9">The sequence shown here is derived from an EMBL/GenBank/DDBJ whole genome shotgun (WGS) entry which is preliminary data.</text>
</comment>
<evidence type="ECO:0000256" key="4">
    <source>
        <dbReference type="ARBA" id="ARBA00022759"/>
    </source>
</evidence>
<evidence type="ECO:0000256" key="6">
    <source>
        <dbReference type="ARBA" id="ARBA00022918"/>
    </source>
</evidence>
<feature type="domain" description="Reverse transcriptase RNase H-like" evidence="7">
    <location>
        <begin position="33"/>
        <end position="106"/>
    </location>
</feature>
<proteinExistence type="predicted"/>
<dbReference type="InterPro" id="IPR041373">
    <property type="entry name" value="RT_RNaseH"/>
</dbReference>
<evidence type="ECO:0000259" key="7">
    <source>
        <dbReference type="Pfam" id="PF17917"/>
    </source>
</evidence>
<feature type="non-terminal residue" evidence="9">
    <location>
        <position position="1"/>
    </location>
</feature>
<dbReference type="Pfam" id="PF17921">
    <property type="entry name" value="Integrase_H2C2"/>
    <property type="match status" value="1"/>
</dbReference>
<evidence type="ECO:0000256" key="5">
    <source>
        <dbReference type="ARBA" id="ARBA00022801"/>
    </source>
</evidence>
<dbReference type="GO" id="GO:0004519">
    <property type="term" value="F:endonuclease activity"/>
    <property type="evidence" value="ECO:0007669"/>
    <property type="project" value="UniProtKB-KW"/>
</dbReference>
<evidence type="ECO:0000259" key="8">
    <source>
        <dbReference type="Pfam" id="PF17921"/>
    </source>
</evidence>